<dbReference type="CDD" id="cd00207">
    <property type="entry name" value="fer2"/>
    <property type="match status" value="1"/>
</dbReference>
<dbReference type="InterPro" id="IPR006058">
    <property type="entry name" value="2Fe2S_fd_BS"/>
</dbReference>
<dbReference type="InterPro" id="IPR001041">
    <property type="entry name" value="2Fe-2S_ferredoxin-type"/>
</dbReference>
<reference evidence="11" key="1">
    <citation type="journal article" date="2014" name="Int. J. Syst. Evol. Microbiol.">
        <title>Complete genome sequence of Corynebacterium casei LMG S-19264T (=DSM 44701T), isolated from a smear-ripened cheese.</title>
        <authorList>
            <consortium name="US DOE Joint Genome Institute (JGI-PGF)"/>
            <person name="Walter F."/>
            <person name="Albersmeier A."/>
            <person name="Kalinowski J."/>
            <person name="Ruckert C."/>
        </authorList>
    </citation>
    <scope>NUCLEOTIDE SEQUENCE</scope>
    <source>
        <strain evidence="11">CGMCC 4.7403</strain>
    </source>
</reference>
<evidence type="ECO:0000259" key="10">
    <source>
        <dbReference type="PROSITE" id="PS51384"/>
    </source>
</evidence>
<dbReference type="GO" id="GO:0051537">
    <property type="term" value="F:2 iron, 2 sulfur cluster binding"/>
    <property type="evidence" value="ECO:0007669"/>
    <property type="project" value="UniProtKB-KW"/>
</dbReference>
<dbReference type="InterPro" id="IPR012675">
    <property type="entry name" value="Beta-grasp_dom_sf"/>
</dbReference>
<accession>A0A919DQW6</accession>
<dbReference type="InterPro" id="IPR017927">
    <property type="entry name" value="FAD-bd_FR_type"/>
</dbReference>
<dbReference type="PROSITE" id="PS51384">
    <property type="entry name" value="FAD_FR"/>
    <property type="match status" value="1"/>
</dbReference>
<keyword evidence="3" id="KW-0001">2Fe-2S</keyword>
<dbReference type="PANTHER" id="PTHR47354:SF1">
    <property type="entry name" value="CARNITINE MONOOXYGENASE REDUCTASE SUBUNIT"/>
    <property type="match status" value="1"/>
</dbReference>
<comment type="cofactor">
    <cofactor evidence="1">
        <name>FAD</name>
        <dbReference type="ChEBI" id="CHEBI:57692"/>
    </cofactor>
</comment>
<dbReference type="PROSITE" id="PS00197">
    <property type="entry name" value="2FE2S_FER_1"/>
    <property type="match status" value="1"/>
</dbReference>
<keyword evidence="4" id="KW-0479">Metal-binding</keyword>
<dbReference type="SUPFAM" id="SSF52343">
    <property type="entry name" value="Ferredoxin reductase-like, C-terminal NADP-linked domain"/>
    <property type="match status" value="1"/>
</dbReference>
<reference evidence="11" key="2">
    <citation type="submission" date="2020-09" db="EMBL/GenBank/DDBJ databases">
        <authorList>
            <person name="Sun Q."/>
            <person name="Zhou Y."/>
        </authorList>
    </citation>
    <scope>NUCLEOTIDE SEQUENCE</scope>
    <source>
        <strain evidence="11">CGMCC 4.7403</strain>
    </source>
</reference>
<dbReference type="SUPFAM" id="SSF63380">
    <property type="entry name" value="Riboflavin synthase domain-like"/>
    <property type="match status" value="1"/>
</dbReference>
<keyword evidence="6" id="KW-0408">Iron</keyword>
<dbReference type="RefSeq" id="WP_189788251.1">
    <property type="nucleotide sequence ID" value="NZ_BNAT01000066.1"/>
</dbReference>
<feature type="domain" description="FAD-binding FR-type" evidence="10">
    <location>
        <begin position="5"/>
        <end position="112"/>
    </location>
</feature>
<evidence type="ECO:0000313" key="11">
    <source>
        <dbReference type="EMBL" id="GHE67036.1"/>
    </source>
</evidence>
<evidence type="ECO:0000256" key="4">
    <source>
        <dbReference type="ARBA" id="ARBA00022723"/>
    </source>
</evidence>
<keyword evidence="12" id="KW-1185">Reference proteome</keyword>
<evidence type="ECO:0000256" key="3">
    <source>
        <dbReference type="ARBA" id="ARBA00022714"/>
    </source>
</evidence>
<keyword evidence="2" id="KW-0285">Flavoprotein</keyword>
<keyword evidence="8" id="KW-0472">Membrane</keyword>
<comment type="caution">
    <text evidence="11">The sequence shown here is derived from an EMBL/GenBank/DDBJ whole genome shotgun (WGS) entry which is preliminary data.</text>
</comment>
<dbReference type="AlphaFoldDB" id="A0A919DQW6"/>
<organism evidence="11 12">
    <name type="scientific">Streptomyces capitiformicae</name>
    <dbReference type="NCBI Taxonomy" id="2014920"/>
    <lineage>
        <taxon>Bacteria</taxon>
        <taxon>Bacillati</taxon>
        <taxon>Actinomycetota</taxon>
        <taxon>Actinomycetes</taxon>
        <taxon>Kitasatosporales</taxon>
        <taxon>Streptomycetaceae</taxon>
        <taxon>Streptomyces</taxon>
    </lineage>
</organism>
<evidence type="ECO:0000256" key="1">
    <source>
        <dbReference type="ARBA" id="ARBA00001974"/>
    </source>
</evidence>
<keyword evidence="5" id="KW-0560">Oxidoreductase</keyword>
<proteinExistence type="predicted"/>
<feature type="domain" description="2Fe-2S ferredoxin-type" evidence="9">
    <location>
        <begin position="232"/>
        <end position="317"/>
    </location>
</feature>
<dbReference type="InterPro" id="IPR017938">
    <property type="entry name" value="Riboflavin_synthase-like_b-brl"/>
</dbReference>
<dbReference type="Proteomes" id="UP000603227">
    <property type="component" value="Unassembled WGS sequence"/>
</dbReference>
<evidence type="ECO:0000256" key="6">
    <source>
        <dbReference type="ARBA" id="ARBA00023004"/>
    </source>
</evidence>
<evidence type="ECO:0000256" key="2">
    <source>
        <dbReference type="ARBA" id="ARBA00022630"/>
    </source>
</evidence>
<dbReference type="Gene3D" id="2.40.30.10">
    <property type="entry name" value="Translation factors"/>
    <property type="match status" value="1"/>
</dbReference>
<dbReference type="GO" id="GO:0016491">
    <property type="term" value="F:oxidoreductase activity"/>
    <property type="evidence" value="ECO:0007669"/>
    <property type="project" value="UniProtKB-KW"/>
</dbReference>
<protein>
    <submittedName>
        <fullName evidence="11">Ferredoxin</fullName>
    </submittedName>
</protein>
<keyword evidence="8" id="KW-1133">Transmembrane helix</keyword>
<keyword evidence="8" id="KW-0812">Transmembrane</keyword>
<sequence>MGETRRVRDLVVRKKRPAGARTVEVLLSDPDGGRLPKWPPGAHIDLLLPNRLIRSYSLAGEPSDADWRLLIRCPPPVDERGAAASASVYVRDVLAAGDRVRARGPYDRFRLAGASAYLFLASGAGIAPLLPMARLIGTARVYPWSLIHVDRGSGNGALRKEVLALGPPASVSDGLDIDATLSAAAAGTAVYVCGPDHFVAAVEKAAQQTPRIQVNRQRFDAAALREGAGRPCDIVLARRHEQVHVEAGTPILTALLDAGVDVPYACGAGICGACAVRVVEGRIDHRDSVLSRSERDAGNLIITCVSRAADDGIVLDL</sequence>
<evidence type="ECO:0000313" key="12">
    <source>
        <dbReference type="Proteomes" id="UP000603227"/>
    </source>
</evidence>
<dbReference type="Gene3D" id="3.40.50.80">
    <property type="entry name" value="Nucleotide-binding domain of ferredoxin-NADP reductase (FNR) module"/>
    <property type="match status" value="1"/>
</dbReference>
<dbReference type="EMBL" id="BNAT01000066">
    <property type="protein sequence ID" value="GHE67036.1"/>
    <property type="molecule type" value="Genomic_DNA"/>
</dbReference>
<dbReference type="InterPro" id="IPR050415">
    <property type="entry name" value="MRET"/>
</dbReference>
<gene>
    <name evidence="11" type="ORF">GCM10017771_90750</name>
</gene>
<dbReference type="PROSITE" id="PS51085">
    <property type="entry name" value="2FE2S_FER_2"/>
    <property type="match status" value="1"/>
</dbReference>
<evidence type="ECO:0000256" key="7">
    <source>
        <dbReference type="ARBA" id="ARBA00023014"/>
    </source>
</evidence>
<dbReference type="SUPFAM" id="SSF54292">
    <property type="entry name" value="2Fe-2S ferredoxin-like"/>
    <property type="match status" value="1"/>
</dbReference>
<dbReference type="Gene3D" id="3.10.20.30">
    <property type="match status" value="1"/>
</dbReference>
<dbReference type="GO" id="GO:0046872">
    <property type="term" value="F:metal ion binding"/>
    <property type="evidence" value="ECO:0007669"/>
    <property type="project" value="UniProtKB-KW"/>
</dbReference>
<feature type="transmembrane region" description="Helical" evidence="8">
    <location>
        <begin position="109"/>
        <end position="130"/>
    </location>
</feature>
<dbReference type="InterPro" id="IPR036010">
    <property type="entry name" value="2Fe-2S_ferredoxin-like_sf"/>
</dbReference>
<dbReference type="PANTHER" id="PTHR47354">
    <property type="entry name" value="NADH OXIDOREDUCTASE HCR"/>
    <property type="match status" value="1"/>
</dbReference>
<evidence type="ECO:0000259" key="9">
    <source>
        <dbReference type="PROSITE" id="PS51085"/>
    </source>
</evidence>
<dbReference type="InterPro" id="IPR039261">
    <property type="entry name" value="FNR_nucleotide-bd"/>
</dbReference>
<evidence type="ECO:0000256" key="8">
    <source>
        <dbReference type="SAM" id="Phobius"/>
    </source>
</evidence>
<evidence type="ECO:0000256" key="5">
    <source>
        <dbReference type="ARBA" id="ARBA00023002"/>
    </source>
</evidence>
<keyword evidence="7" id="KW-0411">Iron-sulfur</keyword>
<dbReference type="Pfam" id="PF00111">
    <property type="entry name" value="Fer2"/>
    <property type="match status" value="1"/>
</dbReference>
<name>A0A919DQW6_9ACTN</name>
<dbReference type="PRINTS" id="PR00409">
    <property type="entry name" value="PHDIOXRDTASE"/>
</dbReference>